<feature type="compositionally biased region" description="Basic and acidic residues" evidence="7">
    <location>
        <begin position="61"/>
        <end position="78"/>
    </location>
</feature>
<dbReference type="InterPro" id="IPR036869">
    <property type="entry name" value="J_dom_sf"/>
</dbReference>
<evidence type="ECO:0000256" key="8">
    <source>
        <dbReference type="SAM" id="Phobius"/>
    </source>
</evidence>
<evidence type="ECO:0000313" key="11">
    <source>
        <dbReference type="WBParaSite" id="PTRK_0000445100.1"/>
    </source>
</evidence>
<feature type="compositionally biased region" description="Basic and acidic residues" evidence="7">
    <location>
        <begin position="287"/>
        <end position="312"/>
    </location>
</feature>
<feature type="transmembrane region" description="Helical" evidence="8">
    <location>
        <begin position="263"/>
        <end position="281"/>
    </location>
</feature>
<dbReference type="GO" id="GO:0016020">
    <property type="term" value="C:membrane"/>
    <property type="evidence" value="ECO:0007669"/>
    <property type="project" value="UniProtKB-SubCell"/>
</dbReference>
<evidence type="ECO:0000256" key="6">
    <source>
        <dbReference type="ARBA" id="ARBA00038485"/>
    </source>
</evidence>
<feature type="compositionally biased region" description="Polar residues" evidence="7">
    <location>
        <begin position="79"/>
        <end position="88"/>
    </location>
</feature>
<evidence type="ECO:0000256" key="1">
    <source>
        <dbReference type="ARBA" id="ARBA00004141"/>
    </source>
</evidence>
<dbReference type="CDD" id="cd06257">
    <property type="entry name" value="DnaJ"/>
    <property type="match status" value="1"/>
</dbReference>
<feature type="region of interest" description="Disordered" evidence="7">
    <location>
        <begin position="61"/>
        <end position="160"/>
    </location>
</feature>
<keyword evidence="10" id="KW-1185">Reference proteome</keyword>
<evidence type="ECO:0000256" key="4">
    <source>
        <dbReference type="ARBA" id="ARBA00022989"/>
    </source>
</evidence>
<keyword evidence="3 8" id="KW-0812">Transmembrane</keyword>
<dbReference type="STRING" id="131310.A0A0N4ZAH2"/>
<feature type="transmembrane region" description="Helical" evidence="8">
    <location>
        <begin position="470"/>
        <end position="493"/>
    </location>
</feature>
<comment type="subcellular location">
    <subcellularLocation>
        <location evidence="1">Membrane</location>
        <topology evidence="1">Multi-pass membrane protein</topology>
    </subcellularLocation>
</comment>
<dbReference type="PANTHER" id="PTHR16950:SF25">
    <property type="entry name" value="ZINC TRANSPORTER SLC39A7"/>
    <property type="match status" value="1"/>
</dbReference>
<accession>A0A0N4ZAH2</accession>
<feature type="transmembrane region" description="Helical" evidence="8">
    <location>
        <begin position="180"/>
        <end position="202"/>
    </location>
</feature>
<dbReference type="PANTHER" id="PTHR16950">
    <property type="entry name" value="ZINC TRANSPORTER SLC39A7 HISTIDINE-RICH MEMBRANE PROTEIN KE4"/>
    <property type="match status" value="1"/>
</dbReference>
<feature type="transmembrane region" description="Helical" evidence="8">
    <location>
        <begin position="505"/>
        <end position="522"/>
    </location>
</feature>
<sequence length="523" mass="58071">MDDKYEYCKILNVPFTATLAEIRRSYLGLSKELHPDKNPAGDHRFKEITHAYKMLSDMVRKESGDKENKTSEKVKNVNEQRNFSNVHNQFRREDFDYNNKSQNCSTNMPGFTNQNNFTHTSDHGHTHDASDHGHTHGASDHKHSHDGSTQTKSRRSASSKYQEYEKDSFLSFLNDPVKRLWTYSISATLLISAFPCIILLTIPLQENTSENGPLLKVLLAFGSGGLLGDAFLHLIPHAQPASDHHGHSHSDEGGHGHSHDNTVGGWVLGGIITFLIVEKFVRLMRGEDGHGHSHGVEKKKEKLSDDESDKKKDSSKKKKIEKKVEKKCSNIKLFGVEKKKEKLSDDESDKKKDSSKKKKIEKKVEKKCSNIKVTAFLNLVADFTHNFTDGLAIGASFIAGPYVGLITMITVLVHEIPHEIGDFAILIQSGFSKKRAMLVQLITALGALSGCIISLLSADASSLAENAASSWVLPFTAGGFIYIATVSVIPELLEGNNSVWQSTKEILAILIGIGMMYLIALYE</sequence>
<dbReference type="SUPFAM" id="SSF46565">
    <property type="entry name" value="Chaperone J-domain"/>
    <property type="match status" value="1"/>
</dbReference>
<dbReference type="GO" id="GO:0005385">
    <property type="term" value="F:zinc ion transmembrane transporter activity"/>
    <property type="evidence" value="ECO:0007669"/>
    <property type="project" value="TreeGrafter"/>
</dbReference>
<reference evidence="11" key="1">
    <citation type="submission" date="2017-02" db="UniProtKB">
        <authorList>
            <consortium name="WormBaseParasite"/>
        </authorList>
    </citation>
    <scope>IDENTIFICATION</scope>
</reference>
<keyword evidence="2" id="KW-0813">Transport</keyword>
<dbReference type="InterPro" id="IPR001623">
    <property type="entry name" value="DnaJ_domain"/>
</dbReference>
<dbReference type="SMART" id="SM00271">
    <property type="entry name" value="DnaJ"/>
    <property type="match status" value="1"/>
</dbReference>
<dbReference type="AlphaFoldDB" id="A0A0N4ZAH2"/>
<evidence type="ECO:0000256" key="5">
    <source>
        <dbReference type="ARBA" id="ARBA00023136"/>
    </source>
</evidence>
<comment type="similarity">
    <text evidence="6">Belongs to the ZIP transporter (TC 2.A.5) family. KE4/Catsup subfamily.</text>
</comment>
<evidence type="ECO:0000256" key="7">
    <source>
        <dbReference type="SAM" id="MobiDB-lite"/>
    </source>
</evidence>
<proteinExistence type="inferred from homology"/>
<dbReference type="Pfam" id="PF02535">
    <property type="entry name" value="Zip"/>
    <property type="match status" value="1"/>
</dbReference>
<dbReference type="InterPro" id="IPR003689">
    <property type="entry name" value="ZIP"/>
</dbReference>
<organism evidence="10 11">
    <name type="scientific">Parastrongyloides trichosuri</name>
    <name type="common">Possum-specific nematode worm</name>
    <dbReference type="NCBI Taxonomy" id="131310"/>
    <lineage>
        <taxon>Eukaryota</taxon>
        <taxon>Metazoa</taxon>
        <taxon>Ecdysozoa</taxon>
        <taxon>Nematoda</taxon>
        <taxon>Chromadorea</taxon>
        <taxon>Rhabditida</taxon>
        <taxon>Tylenchina</taxon>
        <taxon>Panagrolaimomorpha</taxon>
        <taxon>Strongyloidoidea</taxon>
        <taxon>Strongyloididae</taxon>
        <taxon>Parastrongyloides</taxon>
    </lineage>
</organism>
<keyword evidence="5 8" id="KW-0472">Membrane</keyword>
<evidence type="ECO:0000256" key="2">
    <source>
        <dbReference type="ARBA" id="ARBA00022448"/>
    </source>
</evidence>
<evidence type="ECO:0000256" key="3">
    <source>
        <dbReference type="ARBA" id="ARBA00022692"/>
    </source>
</evidence>
<protein>
    <submittedName>
        <fullName evidence="11">J domain-containing protein</fullName>
    </submittedName>
</protein>
<feature type="region of interest" description="Disordered" evidence="7">
    <location>
        <begin position="287"/>
        <end position="321"/>
    </location>
</feature>
<dbReference type="Proteomes" id="UP000038045">
    <property type="component" value="Unplaced"/>
</dbReference>
<feature type="compositionally biased region" description="Basic and acidic residues" evidence="7">
    <location>
        <begin position="120"/>
        <end position="146"/>
    </location>
</feature>
<name>A0A0N4ZAH2_PARTI</name>
<dbReference type="Gene3D" id="1.10.287.110">
    <property type="entry name" value="DnaJ domain"/>
    <property type="match status" value="1"/>
</dbReference>
<dbReference type="Pfam" id="PF00226">
    <property type="entry name" value="DnaJ"/>
    <property type="match status" value="1"/>
</dbReference>
<dbReference type="PROSITE" id="PS50076">
    <property type="entry name" value="DNAJ_2"/>
    <property type="match status" value="1"/>
</dbReference>
<keyword evidence="4 8" id="KW-1133">Transmembrane helix</keyword>
<feature type="transmembrane region" description="Helical" evidence="8">
    <location>
        <begin position="214"/>
        <end position="235"/>
    </location>
</feature>
<feature type="compositionally biased region" description="Basic and acidic residues" evidence="7">
    <location>
        <begin position="242"/>
        <end position="259"/>
    </location>
</feature>
<feature type="region of interest" description="Disordered" evidence="7">
    <location>
        <begin position="240"/>
        <end position="259"/>
    </location>
</feature>
<dbReference type="WBParaSite" id="PTRK_0000445100.1">
    <property type="protein sequence ID" value="PTRK_0000445100.1"/>
    <property type="gene ID" value="PTRK_0000445100"/>
</dbReference>
<dbReference type="GO" id="GO:0006882">
    <property type="term" value="P:intracellular zinc ion homeostasis"/>
    <property type="evidence" value="ECO:0007669"/>
    <property type="project" value="TreeGrafter"/>
</dbReference>
<feature type="domain" description="J" evidence="9">
    <location>
        <begin position="6"/>
        <end position="68"/>
    </location>
</feature>
<evidence type="ECO:0000259" key="9">
    <source>
        <dbReference type="PROSITE" id="PS50076"/>
    </source>
</evidence>
<feature type="transmembrane region" description="Helical" evidence="8">
    <location>
        <begin position="438"/>
        <end position="458"/>
    </location>
</feature>
<evidence type="ECO:0000313" key="10">
    <source>
        <dbReference type="Proteomes" id="UP000038045"/>
    </source>
</evidence>
<feature type="compositionally biased region" description="Polar residues" evidence="7">
    <location>
        <begin position="98"/>
        <end position="119"/>
    </location>
</feature>